<feature type="transmembrane region" description="Helical" evidence="6">
    <location>
        <begin position="189"/>
        <end position="206"/>
    </location>
</feature>
<sequence length="222" mass="24588">MAKEIVLFGLYSLVHLLAILTIPKENYFFLPSKIIPILILIVALLRYWKKLELRGKLVAVALVFSSFGDSFLALPDPKFFVPGLGSFLVAQLIYSGAFSFGSPLKLILFLPFLAYGLTFYSLLFPHLGPLAVPVAVYVLAICIMGWRALARKSVTYAFRVGLLGAISFIVSDSIIAYSMFLNPGMDRTLASILIMVTYYLAQALLYESVKVEELILKDSKSA</sequence>
<dbReference type="GO" id="GO:0016787">
    <property type="term" value="F:hydrolase activity"/>
    <property type="evidence" value="ECO:0007669"/>
    <property type="project" value="TreeGrafter"/>
</dbReference>
<dbReference type="Proteomes" id="UP000298264">
    <property type="component" value="Unassembled WGS sequence"/>
</dbReference>
<dbReference type="AlphaFoldDB" id="A0A4R9LWI5"/>
<dbReference type="PANTHER" id="PTHR31885">
    <property type="entry name" value="GH04784P"/>
    <property type="match status" value="1"/>
</dbReference>
<feature type="transmembrane region" description="Helical" evidence="6">
    <location>
        <begin position="5"/>
        <end position="22"/>
    </location>
</feature>
<keyword evidence="4 6" id="KW-1133">Transmembrane helix</keyword>
<dbReference type="GO" id="GO:0016020">
    <property type="term" value="C:membrane"/>
    <property type="evidence" value="ECO:0007669"/>
    <property type="project" value="UniProtKB-SubCell"/>
</dbReference>
<keyword evidence="8" id="KW-1185">Reference proteome</keyword>
<proteinExistence type="inferred from homology"/>
<dbReference type="PANTHER" id="PTHR31885:SF6">
    <property type="entry name" value="GH04784P"/>
    <property type="match status" value="1"/>
</dbReference>
<evidence type="ECO:0000256" key="2">
    <source>
        <dbReference type="ARBA" id="ARBA00007375"/>
    </source>
</evidence>
<keyword evidence="5 6" id="KW-0472">Membrane</keyword>
<feature type="transmembrane region" description="Helical" evidence="6">
    <location>
        <begin position="80"/>
        <end position="99"/>
    </location>
</feature>
<accession>A0A4R9LWI5</accession>
<organism evidence="7 8">
    <name type="scientific">Leptospira ilyithenensis</name>
    <dbReference type="NCBI Taxonomy" id="2484901"/>
    <lineage>
        <taxon>Bacteria</taxon>
        <taxon>Pseudomonadati</taxon>
        <taxon>Spirochaetota</taxon>
        <taxon>Spirochaetia</taxon>
        <taxon>Leptospirales</taxon>
        <taxon>Leptospiraceae</taxon>
        <taxon>Leptospira</taxon>
    </lineage>
</organism>
<evidence type="ECO:0000256" key="1">
    <source>
        <dbReference type="ARBA" id="ARBA00004141"/>
    </source>
</evidence>
<feature type="transmembrane region" description="Helical" evidence="6">
    <location>
        <begin position="156"/>
        <end position="177"/>
    </location>
</feature>
<dbReference type="EMBL" id="RQHV01000002">
    <property type="protein sequence ID" value="TGN14492.1"/>
    <property type="molecule type" value="Genomic_DNA"/>
</dbReference>
<gene>
    <name evidence="7" type="ORF">EHS11_00395</name>
</gene>
<reference evidence="7" key="1">
    <citation type="journal article" date="2019" name="PLoS Negl. Trop. Dis.">
        <title>Revisiting the worldwide diversity of Leptospira species in the environment.</title>
        <authorList>
            <person name="Vincent A.T."/>
            <person name="Schiettekatte O."/>
            <person name="Bourhy P."/>
            <person name="Veyrier F.J."/>
            <person name="Picardeau M."/>
        </authorList>
    </citation>
    <scope>NUCLEOTIDE SEQUENCE [LARGE SCALE GENOMIC DNA]</scope>
    <source>
        <strain evidence="7">201400974</strain>
    </source>
</reference>
<comment type="caution">
    <text evidence="7">The sequence shown here is derived from an EMBL/GenBank/DDBJ whole genome shotgun (WGS) entry which is preliminary data.</text>
</comment>
<name>A0A4R9LWI5_9LEPT</name>
<dbReference type="InterPro" id="IPR012506">
    <property type="entry name" value="TMEM86B-like"/>
</dbReference>
<evidence type="ECO:0000256" key="6">
    <source>
        <dbReference type="SAM" id="Phobius"/>
    </source>
</evidence>
<protein>
    <submittedName>
        <fullName evidence="7">Lysoplasmalogenase</fullName>
    </submittedName>
</protein>
<evidence type="ECO:0000256" key="4">
    <source>
        <dbReference type="ARBA" id="ARBA00022989"/>
    </source>
</evidence>
<dbReference type="OrthoDB" id="5592477at2"/>
<feature type="transmembrane region" description="Helical" evidence="6">
    <location>
        <begin position="57"/>
        <end position="74"/>
    </location>
</feature>
<keyword evidence="3 6" id="KW-0812">Transmembrane</keyword>
<comment type="subcellular location">
    <subcellularLocation>
        <location evidence="1">Membrane</location>
        <topology evidence="1">Multi-pass membrane protein</topology>
    </subcellularLocation>
</comment>
<feature type="transmembrane region" description="Helical" evidence="6">
    <location>
        <begin position="106"/>
        <end position="124"/>
    </location>
</feature>
<feature type="transmembrane region" description="Helical" evidence="6">
    <location>
        <begin position="28"/>
        <end position="45"/>
    </location>
</feature>
<evidence type="ECO:0000313" key="7">
    <source>
        <dbReference type="EMBL" id="TGN14492.1"/>
    </source>
</evidence>
<evidence type="ECO:0000256" key="3">
    <source>
        <dbReference type="ARBA" id="ARBA00022692"/>
    </source>
</evidence>
<dbReference type="RefSeq" id="WP_135762445.1">
    <property type="nucleotide sequence ID" value="NZ_RQHV01000002.1"/>
</dbReference>
<feature type="transmembrane region" description="Helical" evidence="6">
    <location>
        <begin position="130"/>
        <end position="149"/>
    </location>
</feature>
<comment type="similarity">
    <text evidence="2">Belongs to the TMEM86 family.</text>
</comment>
<evidence type="ECO:0000313" key="8">
    <source>
        <dbReference type="Proteomes" id="UP000298264"/>
    </source>
</evidence>
<dbReference type="Pfam" id="PF07947">
    <property type="entry name" value="YhhN"/>
    <property type="match status" value="1"/>
</dbReference>
<evidence type="ECO:0000256" key="5">
    <source>
        <dbReference type="ARBA" id="ARBA00023136"/>
    </source>
</evidence>